<keyword evidence="1" id="KW-0472">Membrane</keyword>
<dbReference type="OrthoDB" id="10422932at2759"/>
<gene>
    <name evidence="2" type="ORF">AMORRO_LOCUS2668</name>
</gene>
<keyword evidence="1" id="KW-0812">Transmembrane</keyword>
<accession>A0A9N8ZC35</accession>
<dbReference type="AlphaFoldDB" id="A0A9N8ZC35"/>
<dbReference type="Proteomes" id="UP000789342">
    <property type="component" value="Unassembled WGS sequence"/>
</dbReference>
<proteinExistence type="predicted"/>
<reference evidence="2" key="1">
    <citation type="submission" date="2021-06" db="EMBL/GenBank/DDBJ databases">
        <authorList>
            <person name="Kallberg Y."/>
            <person name="Tangrot J."/>
            <person name="Rosling A."/>
        </authorList>
    </citation>
    <scope>NUCLEOTIDE SEQUENCE</scope>
    <source>
        <strain evidence="2">CL551</strain>
    </source>
</reference>
<sequence>MRQTAIDISSRPRQLRKPILHCLSQNLTFIYTIPGNQNGSIIFDFHAPDAATVNSTAIYTNIYDKVSNPFRDGADITTNITLAAQRLGEEVLHVYTLGKHQIGLYYYSRTIRRALKYSILAALGFELQYVDRPRLDTLWSSRARNVSTTMNPNYFGTVQVSCNNFFVHIEKEQRSYTLLASFGLLGGVWSVLRGLYYYIFGTDQQRGTAYSWYFRWYRNQEPLYDYVPTQE</sequence>
<comment type="caution">
    <text evidence="2">The sequence shown here is derived from an EMBL/GenBank/DDBJ whole genome shotgun (WGS) entry which is preliminary data.</text>
</comment>
<keyword evidence="3" id="KW-1185">Reference proteome</keyword>
<protein>
    <submittedName>
        <fullName evidence="2">3983_t:CDS:1</fullName>
    </submittedName>
</protein>
<keyword evidence="1" id="KW-1133">Transmembrane helix</keyword>
<dbReference type="EMBL" id="CAJVPV010001167">
    <property type="protein sequence ID" value="CAG8488642.1"/>
    <property type="molecule type" value="Genomic_DNA"/>
</dbReference>
<name>A0A9N8ZC35_9GLOM</name>
<evidence type="ECO:0000313" key="3">
    <source>
        <dbReference type="Proteomes" id="UP000789342"/>
    </source>
</evidence>
<evidence type="ECO:0000313" key="2">
    <source>
        <dbReference type="EMBL" id="CAG8488642.1"/>
    </source>
</evidence>
<evidence type="ECO:0000256" key="1">
    <source>
        <dbReference type="SAM" id="Phobius"/>
    </source>
</evidence>
<feature type="transmembrane region" description="Helical" evidence="1">
    <location>
        <begin position="176"/>
        <end position="199"/>
    </location>
</feature>
<organism evidence="2 3">
    <name type="scientific">Acaulospora morrowiae</name>
    <dbReference type="NCBI Taxonomy" id="94023"/>
    <lineage>
        <taxon>Eukaryota</taxon>
        <taxon>Fungi</taxon>
        <taxon>Fungi incertae sedis</taxon>
        <taxon>Mucoromycota</taxon>
        <taxon>Glomeromycotina</taxon>
        <taxon>Glomeromycetes</taxon>
        <taxon>Diversisporales</taxon>
        <taxon>Acaulosporaceae</taxon>
        <taxon>Acaulospora</taxon>
    </lineage>
</organism>